<organism evidence="2 3">
    <name type="scientific">Chitinimonas lacunae</name>
    <dbReference type="NCBI Taxonomy" id="1963018"/>
    <lineage>
        <taxon>Bacteria</taxon>
        <taxon>Pseudomonadati</taxon>
        <taxon>Pseudomonadota</taxon>
        <taxon>Betaproteobacteria</taxon>
        <taxon>Neisseriales</taxon>
        <taxon>Chitinibacteraceae</taxon>
        <taxon>Chitinimonas</taxon>
    </lineage>
</organism>
<evidence type="ECO:0000313" key="2">
    <source>
        <dbReference type="EMBL" id="MFC4160279.1"/>
    </source>
</evidence>
<dbReference type="RefSeq" id="WP_378164939.1">
    <property type="nucleotide sequence ID" value="NZ_JBHSBU010000001.1"/>
</dbReference>
<gene>
    <name evidence="2" type="ORF">ACFOW7_13110</name>
</gene>
<feature type="transmembrane region" description="Helical" evidence="1">
    <location>
        <begin position="50"/>
        <end position="66"/>
    </location>
</feature>
<evidence type="ECO:0000256" key="1">
    <source>
        <dbReference type="SAM" id="Phobius"/>
    </source>
</evidence>
<sequence>MDIQPYALWLIAALALAGVEMLIGTFYLLVWGIGCAAAGVAAYFGADLPLQLVLGSAIGLAGTFWLRRHPLTRRPRGEADSLEIGQPVTVEHWQSAQRARVRYRGAGWDAELTGETDVQPQQLYIVGQRGNVLLVAPHPPTPHT</sequence>
<comment type="caution">
    <text evidence="2">The sequence shown here is derived from an EMBL/GenBank/DDBJ whole genome shotgun (WGS) entry which is preliminary data.</text>
</comment>
<keyword evidence="3" id="KW-1185">Reference proteome</keyword>
<name>A0ABV8MQG5_9NEIS</name>
<dbReference type="Proteomes" id="UP001595791">
    <property type="component" value="Unassembled WGS sequence"/>
</dbReference>
<accession>A0ABV8MQG5</accession>
<dbReference type="EMBL" id="JBHSBU010000001">
    <property type="protein sequence ID" value="MFC4160279.1"/>
    <property type="molecule type" value="Genomic_DNA"/>
</dbReference>
<proteinExistence type="predicted"/>
<reference evidence="3" key="1">
    <citation type="journal article" date="2019" name="Int. J. Syst. Evol. Microbiol.">
        <title>The Global Catalogue of Microorganisms (GCM) 10K type strain sequencing project: providing services to taxonomists for standard genome sequencing and annotation.</title>
        <authorList>
            <consortium name="The Broad Institute Genomics Platform"/>
            <consortium name="The Broad Institute Genome Sequencing Center for Infectious Disease"/>
            <person name="Wu L."/>
            <person name="Ma J."/>
        </authorList>
    </citation>
    <scope>NUCLEOTIDE SEQUENCE [LARGE SCALE GENOMIC DNA]</scope>
    <source>
        <strain evidence="3">LMG 29894</strain>
    </source>
</reference>
<keyword evidence="1" id="KW-0812">Transmembrane</keyword>
<keyword evidence="1" id="KW-0472">Membrane</keyword>
<feature type="transmembrane region" description="Helical" evidence="1">
    <location>
        <begin position="6"/>
        <end position="23"/>
    </location>
</feature>
<protein>
    <submittedName>
        <fullName evidence="2">NfeD family protein</fullName>
    </submittedName>
</protein>
<evidence type="ECO:0000313" key="3">
    <source>
        <dbReference type="Proteomes" id="UP001595791"/>
    </source>
</evidence>
<keyword evidence="1" id="KW-1133">Transmembrane helix</keyword>